<name>A0A1G2LAE1_9BACT</name>
<sequence length="147" mass="15263">MQFPTNPVPRKRKEVNMRVLKVLAAAFVAVALIVPLGPAPPVAACDSCAGLPEVAAQIFNCAVPEPTIIVDLSEAGAAGLTVLVADADHFVISSDAGTIRITRQTFAADTHSKPPALSTHGDPTAPANPDLLTATTGSPDIWHPLER</sequence>
<proteinExistence type="predicted"/>
<dbReference type="STRING" id="1802281.A3A44_02895"/>
<dbReference type="AlphaFoldDB" id="A0A1G2LAE1"/>
<evidence type="ECO:0000313" key="3">
    <source>
        <dbReference type="Proteomes" id="UP000178977"/>
    </source>
</evidence>
<protein>
    <submittedName>
        <fullName evidence="2">Uncharacterized protein</fullName>
    </submittedName>
</protein>
<feature type="region of interest" description="Disordered" evidence="1">
    <location>
        <begin position="110"/>
        <end position="147"/>
    </location>
</feature>
<evidence type="ECO:0000256" key="1">
    <source>
        <dbReference type="SAM" id="MobiDB-lite"/>
    </source>
</evidence>
<gene>
    <name evidence="2" type="ORF">A3A44_02895</name>
</gene>
<organism evidence="2 3">
    <name type="scientific">Candidatus Sungbacteria bacterium RIFCSPLOWO2_01_FULL_60_25</name>
    <dbReference type="NCBI Taxonomy" id="1802281"/>
    <lineage>
        <taxon>Bacteria</taxon>
        <taxon>Candidatus Sungiibacteriota</taxon>
    </lineage>
</organism>
<evidence type="ECO:0000313" key="2">
    <source>
        <dbReference type="EMBL" id="OHA08540.1"/>
    </source>
</evidence>
<accession>A0A1G2LAE1</accession>
<dbReference type="Proteomes" id="UP000178977">
    <property type="component" value="Unassembled WGS sequence"/>
</dbReference>
<dbReference type="EMBL" id="MHQT01000039">
    <property type="protein sequence ID" value="OHA08540.1"/>
    <property type="molecule type" value="Genomic_DNA"/>
</dbReference>
<comment type="caution">
    <text evidence="2">The sequence shown here is derived from an EMBL/GenBank/DDBJ whole genome shotgun (WGS) entry which is preliminary data.</text>
</comment>
<reference evidence="2 3" key="1">
    <citation type="journal article" date="2016" name="Nat. Commun.">
        <title>Thousands of microbial genomes shed light on interconnected biogeochemical processes in an aquifer system.</title>
        <authorList>
            <person name="Anantharaman K."/>
            <person name="Brown C.T."/>
            <person name="Hug L.A."/>
            <person name="Sharon I."/>
            <person name="Castelle C.J."/>
            <person name="Probst A.J."/>
            <person name="Thomas B.C."/>
            <person name="Singh A."/>
            <person name="Wilkins M.J."/>
            <person name="Karaoz U."/>
            <person name="Brodie E.L."/>
            <person name="Williams K.H."/>
            <person name="Hubbard S.S."/>
            <person name="Banfield J.F."/>
        </authorList>
    </citation>
    <scope>NUCLEOTIDE SEQUENCE [LARGE SCALE GENOMIC DNA]</scope>
</reference>